<dbReference type="Proteomes" id="UP000026961">
    <property type="component" value="Chromosome 8"/>
</dbReference>
<protein>
    <submittedName>
        <fullName evidence="2">Uncharacterized protein</fullName>
    </submittedName>
</protein>
<dbReference type="Gramene" id="OGLUM08G09330.1">
    <property type="protein sequence ID" value="OGLUM08G09330.1"/>
    <property type="gene ID" value="OGLUM08G09330"/>
</dbReference>
<accession>A0A0E0AT65</accession>
<sequence>MGHGPWCPICIATSQAWDPFLSKTEDETKRSEGKAKRFDSRSRRLLASITPPVSPRSRRWPIAHRCRRYVARSLLAAACWGELSPLGFLRRKETRPSGQPRGGGAPSALTGRSTARRHACRLQPAAVLLEELWGGGLLGIVPHCLSRES</sequence>
<feature type="region of interest" description="Disordered" evidence="1">
    <location>
        <begin position="92"/>
        <end position="112"/>
    </location>
</feature>
<dbReference type="AlphaFoldDB" id="A0A0E0AT65"/>
<evidence type="ECO:0000256" key="1">
    <source>
        <dbReference type="SAM" id="MobiDB-lite"/>
    </source>
</evidence>
<reference evidence="2" key="1">
    <citation type="submission" date="2015-04" db="UniProtKB">
        <authorList>
            <consortium name="EnsemblPlants"/>
        </authorList>
    </citation>
    <scope>IDENTIFICATION</scope>
</reference>
<reference evidence="2" key="2">
    <citation type="submission" date="2018-05" db="EMBL/GenBank/DDBJ databases">
        <title>OgluRS3 (Oryza glumaepatula Reference Sequence Version 3).</title>
        <authorList>
            <person name="Zhang J."/>
            <person name="Kudrna D."/>
            <person name="Lee S."/>
            <person name="Talag J."/>
            <person name="Welchert J."/>
            <person name="Wing R.A."/>
        </authorList>
    </citation>
    <scope>NUCLEOTIDE SEQUENCE [LARGE SCALE GENOMIC DNA]</scope>
</reference>
<dbReference type="HOGENOM" id="CLU_1771058_0_0_1"/>
<keyword evidence="3" id="KW-1185">Reference proteome</keyword>
<evidence type="ECO:0000313" key="3">
    <source>
        <dbReference type="Proteomes" id="UP000026961"/>
    </source>
</evidence>
<proteinExistence type="predicted"/>
<name>A0A0E0AT65_9ORYZ</name>
<dbReference type="EnsemblPlants" id="OGLUM08G09330.1">
    <property type="protein sequence ID" value="OGLUM08G09330.1"/>
    <property type="gene ID" value="OGLUM08G09330"/>
</dbReference>
<evidence type="ECO:0000313" key="2">
    <source>
        <dbReference type="EnsemblPlants" id="OGLUM08G09330.1"/>
    </source>
</evidence>
<organism evidence="2">
    <name type="scientific">Oryza glumipatula</name>
    <dbReference type="NCBI Taxonomy" id="40148"/>
    <lineage>
        <taxon>Eukaryota</taxon>
        <taxon>Viridiplantae</taxon>
        <taxon>Streptophyta</taxon>
        <taxon>Embryophyta</taxon>
        <taxon>Tracheophyta</taxon>
        <taxon>Spermatophyta</taxon>
        <taxon>Magnoliopsida</taxon>
        <taxon>Liliopsida</taxon>
        <taxon>Poales</taxon>
        <taxon>Poaceae</taxon>
        <taxon>BOP clade</taxon>
        <taxon>Oryzoideae</taxon>
        <taxon>Oryzeae</taxon>
        <taxon>Oryzinae</taxon>
        <taxon>Oryza</taxon>
    </lineage>
</organism>